<dbReference type="Proteomes" id="UP000026907">
    <property type="component" value="Segment"/>
</dbReference>
<accession>A0A023MHT7</accession>
<evidence type="ECO:0000313" key="1">
    <source>
        <dbReference type="EMBL" id="AHN83643.1"/>
    </source>
</evidence>
<dbReference type="Pfam" id="PF05521">
    <property type="entry name" value="Phage_HCP"/>
    <property type="match status" value="1"/>
</dbReference>
<dbReference type="RefSeq" id="YP_009030964.1">
    <property type="nucleotide sequence ID" value="NC_024134.1"/>
</dbReference>
<protein>
    <recommendedName>
        <fullName evidence="3">Hc1 head closure protein</fullName>
    </recommendedName>
</protein>
<organism evidence="1 2">
    <name type="scientific">Escherichia phage FFH2</name>
    <dbReference type="NCBI Taxonomy" id="1446490"/>
    <lineage>
        <taxon>Viruses</taxon>
        <taxon>Duplodnaviria</taxon>
        <taxon>Heunggongvirae</taxon>
        <taxon>Uroviricota</taxon>
        <taxon>Caudoviricetes</taxon>
        <taxon>Vequintavirinae</taxon>
        <taxon>Vequintavirus</taxon>
        <taxon>Vequintavirus PDX</taxon>
        <taxon>Vequintavirus FFH2</taxon>
    </lineage>
</organism>
<evidence type="ECO:0000313" key="2">
    <source>
        <dbReference type="Proteomes" id="UP000026907"/>
    </source>
</evidence>
<name>A0A023MHT7_9CAUD</name>
<evidence type="ECO:0008006" key="3">
    <source>
        <dbReference type="Google" id="ProtNLM"/>
    </source>
</evidence>
<dbReference type="InterPro" id="IPR008767">
    <property type="entry name" value="Phage_SPP1_head-tail_adaptor"/>
</dbReference>
<dbReference type="KEGG" id="vg:19486780"/>
<dbReference type="GeneID" id="19486780"/>
<proteinExistence type="predicted"/>
<sequence>MAAGYKLIGKNRLIPRKTFKGRHRVYNKTVGGPFANEGLELEYEEFDVLECVVQPLTGRAAKDYSSQINPEGDRQYEAFTVYSSTKLYSPDEGTYAMADQIQLPDIRGDLKWFTVLKCDAYVTSGGGRYRFFVVEEPEGED</sequence>
<reference evidence="1 2" key="1">
    <citation type="journal article" date="2014" name="Genome Announc.">
        <title>Complete Genome Sequences of Two Escherichia coli O157:H7 Phages Effective in Limiting Contamination of Food Products.</title>
        <authorList>
            <person name="Hong Y."/>
            <person name="Pan Y."/>
            <person name="Harman N.J."/>
            <person name="Ebner P.D."/>
        </authorList>
    </citation>
    <scope>NUCLEOTIDE SEQUENCE [LARGE SCALE GENOMIC DNA]</scope>
</reference>
<dbReference type="EMBL" id="KJ190158">
    <property type="protein sequence ID" value="AHN83643.1"/>
    <property type="molecule type" value="Genomic_DNA"/>
</dbReference>
<keyword evidence="2" id="KW-1185">Reference proteome</keyword>